<keyword evidence="3" id="KW-1185">Reference proteome</keyword>
<gene>
    <name evidence="2" type="ORF">V8J38_15745</name>
</gene>
<accession>A0ABZ2IFA5</accession>
<sequence length="160" mass="17867">MRTSLAAAIGACILCLLGPSATIACTVMFDADHSADLARQRLHWDQADSVVLARLDGRAWLTRDHARLTWRTVAIIKGTVGPDEIHRMRHINGVDRECGFFPPERGTVVVLYLRRNGLPTRLLPNSGWSIIDSDGPRFIYDPRIAEALRVAADRLRSLNR</sequence>
<evidence type="ECO:0000256" key="1">
    <source>
        <dbReference type="SAM" id="SignalP"/>
    </source>
</evidence>
<name>A0ABZ2IFA5_9CAUL</name>
<organism evidence="2 3">
    <name type="scientific">Brevundimonas olei</name>
    <dbReference type="NCBI Taxonomy" id="657642"/>
    <lineage>
        <taxon>Bacteria</taxon>
        <taxon>Pseudomonadati</taxon>
        <taxon>Pseudomonadota</taxon>
        <taxon>Alphaproteobacteria</taxon>
        <taxon>Caulobacterales</taxon>
        <taxon>Caulobacteraceae</taxon>
        <taxon>Brevundimonas</taxon>
    </lineage>
</organism>
<feature type="signal peptide" evidence="1">
    <location>
        <begin position="1"/>
        <end position="24"/>
    </location>
</feature>
<dbReference type="RefSeq" id="WP_338577065.1">
    <property type="nucleotide sequence ID" value="NZ_CP146369.1"/>
</dbReference>
<proteinExistence type="predicted"/>
<feature type="chain" id="PRO_5046960647" evidence="1">
    <location>
        <begin position="25"/>
        <end position="160"/>
    </location>
</feature>
<dbReference type="PROSITE" id="PS51257">
    <property type="entry name" value="PROKAR_LIPOPROTEIN"/>
    <property type="match status" value="1"/>
</dbReference>
<evidence type="ECO:0000313" key="3">
    <source>
        <dbReference type="Proteomes" id="UP001363460"/>
    </source>
</evidence>
<protein>
    <submittedName>
        <fullName evidence="2">Uncharacterized protein</fullName>
    </submittedName>
</protein>
<keyword evidence="1" id="KW-0732">Signal</keyword>
<dbReference type="Proteomes" id="UP001363460">
    <property type="component" value="Chromosome"/>
</dbReference>
<dbReference type="EMBL" id="CP146369">
    <property type="protein sequence ID" value="WWT54682.1"/>
    <property type="molecule type" value="Genomic_DNA"/>
</dbReference>
<reference evidence="2 3" key="1">
    <citation type="submission" date="2024-02" db="EMBL/GenBank/DDBJ databases">
        <title>Distribution and functional of Brevundimonas-related endobacteria within Verticillium dahliae.</title>
        <authorList>
            <person name="Zeng H."/>
        </authorList>
    </citation>
    <scope>NUCLEOTIDE SEQUENCE [LARGE SCALE GENOMIC DNA]</scope>
    <source>
        <strain evidence="2 3">TRM 44200</strain>
    </source>
</reference>
<evidence type="ECO:0000313" key="2">
    <source>
        <dbReference type="EMBL" id="WWT54682.1"/>
    </source>
</evidence>